<evidence type="ECO:0000313" key="1">
    <source>
        <dbReference type="EMBL" id="SNS95447.1"/>
    </source>
</evidence>
<accession>A0A239IPG8</accession>
<dbReference type="Gene3D" id="2.120.10.30">
    <property type="entry name" value="TolB, C-terminal domain"/>
    <property type="match status" value="1"/>
</dbReference>
<reference evidence="2" key="1">
    <citation type="submission" date="2017-06" db="EMBL/GenBank/DDBJ databases">
        <authorList>
            <person name="Varghese N."/>
            <person name="Submissions S."/>
        </authorList>
    </citation>
    <scope>NUCLEOTIDE SEQUENCE [LARGE SCALE GENOMIC DNA]</scope>
    <source>
        <strain evidence="2">NKM1</strain>
    </source>
</reference>
<evidence type="ECO:0000313" key="2">
    <source>
        <dbReference type="Proteomes" id="UP000198432"/>
    </source>
</evidence>
<organism evidence="1 2">
    <name type="scientific">Pontibacter ummariensis</name>
    <dbReference type="NCBI Taxonomy" id="1610492"/>
    <lineage>
        <taxon>Bacteria</taxon>
        <taxon>Pseudomonadati</taxon>
        <taxon>Bacteroidota</taxon>
        <taxon>Cytophagia</taxon>
        <taxon>Cytophagales</taxon>
        <taxon>Hymenobacteraceae</taxon>
        <taxon>Pontibacter</taxon>
    </lineage>
</organism>
<dbReference type="EMBL" id="FZOQ01000018">
    <property type="protein sequence ID" value="SNS95447.1"/>
    <property type="molecule type" value="Genomic_DNA"/>
</dbReference>
<dbReference type="SUPFAM" id="SSF63825">
    <property type="entry name" value="YWTD domain"/>
    <property type="match status" value="1"/>
</dbReference>
<dbReference type="RefSeq" id="WP_179223091.1">
    <property type="nucleotide sequence ID" value="NZ_FZOQ01000018.1"/>
</dbReference>
<keyword evidence="2" id="KW-1185">Reference proteome</keyword>
<sequence length="291" mass="31883">MKRSFPLLFLAATLLSCSSEQEVQDTAETDATAVVVTPTLTKAWETDTVMTTAESTLYDKEANIIYVSNIQGDHSTKDGKGFIATMSPDGSVRNLTWVTGLNAPKGLAKMGDKLYVTDIDELVEINIADSTIANRYPVQGATFLNDAATDGEKVYFSDSGTGKVHVLENGQVNTVAEGMEGINGIAFNEEGELFILDGKGLRQYGLQDQSSRFVNETVTGGDGLVIIDDSTYIASRWQGEIYLIRNGKEELLLDTKEQESNTADIDYIEDEKLVLVPTFLKNRVVAYKLDY</sequence>
<dbReference type="AlphaFoldDB" id="A0A239IPG8"/>
<dbReference type="PROSITE" id="PS51257">
    <property type="entry name" value="PROKAR_LIPOPROTEIN"/>
    <property type="match status" value="1"/>
</dbReference>
<dbReference type="Proteomes" id="UP000198432">
    <property type="component" value="Unassembled WGS sequence"/>
</dbReference>
<gene>
    <name evidence="1" type="ORF">SAMN06296052_11840</name>
</gene>
<proteinExistence type="predicted"/>
<dbReference type="InterPro" id="IPR011042">
    <property type="entry name" value="6-blade_b-propeller_TolB-like"/>
</dbReference>
<name>A0A239IPG8_9BACT</name>
<protein>
    <submittedName>
        <fullName evidence="1">Uncharacterized protein</fullName>
    </submittedName>
</protein>